<dbReference type="EC" id="1.3.3.15" evidence="6"/>
<comment type="function">
    <text evidence="6">Involved in coproporphyrin-dependent heme b biosynthesis. Catalyzes the oxidation of coproporphyrinogen III to coproporphyrin III.</text>
</comment>
<keyword evidence="9" id="KW-1185">Reference proteome</keyword>
<evidence type="ECO:0000256" key="2">
    <source>
        <dbReference type="ARBA" id="ARBA00022630"/>
    </source>
</evidence>
<keyword evidence="5 6" id="KW-0350">Heme biosynthesis</keyword>
<comment type="catalytic activity">
    <reaction evidence="6">
        <text>coproporphyrinogen III + 3 O2 = coproporphyrin III + 3 H2O2</text>
        <dbReference type="Rhea" id="RHEA:43436"/>
        <dbReference type="ChEBI" id="CHEBI:15379"/>
        <dbReference type="ChEBI" id="CHEBI:16240"/>
        <dbReference type="ChEBI" id="CHEBI:57309"/>
        <dbReference type="ChEBI" id="CHEBI:131725"/>
        <dbReference type="EC" id="1.3.3.15"/>
    </reaction>
</comment>
<dbReference type="SUPFAM" id="SSF54373">
    <property type="entry name" value="FAD-linked reductases, C-terminal domain"/>
    <property type="match status" value="1"/>
</dbReference>
<organism evidence="8 9">
    <name type="scientific">Porphyromonas canoris</name>
    <dbReference type="NCBI Taxonomy" id="36875"/>
    <lineage>
        <taxon>Bacteria</taxon>
        <taxon>Pseudomonadati</taxon>
        <taxon>Bacteroidota</taxon>
        <taxon>Bacteroidia</taxon>
        <taxon>Bacteroidales</taxon>
        <taxon>Porphyromonadaceae</taxon>
        <taxon>Porphyromonas</taxon>
    </lineage>
</organism>
<keyword evidence="4 6" id="KW-0560">Oxidoreductase</keyword>
<keyword evidence="3 6" id="KW-0274">FAD</keyword>
<dbReference type="RefSeq" id="WP_036791920.1">
    <property type="nucleotide sequence ID" value="NZ_JQZV01000013.1"/>
</dbReference>
<dbReference type="Gene3D" id="3.90.660.20">
    <property type="entry name" value="Protoporphyrinogen oxidase, mitochondrial, domain 2"/>
    <property type="match status" value="1"/>
</dbReference>
<evidence type="ECO:0000256" key="5">
    <source>
        <dbReference type="ARBA" id="ARBA00023133"/>
    </source>
</evidence>
<dbReference type="InterPro" id="IPR050464">
    <property type="entry name" value="Zeta_carotene_desat/Oxidored"/>
</dbReference>
<evidence type="ECO:0000313" key="8">
    <source>
        <dbReference type="EMBL" id="KGN92056.1"/>
    </source>
</evidence>
<feature type="domain" description="Amine oxidase" evidence="7">
    <location>
        <begin position="14"/>
        <end position="441"/>
    </location>
</feature>
<dbReference type="Pfam" id="PF01593">
    <property type="entry name" value="Amino_oxidase"/>
    <property type="match status" value="1"/>
</dbReference>
<reference evidence="8 9" key="1">
    <citation type="submission" date="2014-08" db="EMBL/GenBank/DDBJ databases">
        <title>Porphyromonas canoris strain:OH2762 Genome sequencing.</title>
        <authorList>
            <person name="Wallis C."/>
            <person name="Deusch O."/>
            <person name="O'Flynn C."/>
            <person name="Davis I."/>
            <person name="Jospin G."/>
            <person name="Darling A.E."/>
            <person name="Coil D.A."/>
            <person name="Alexiev A."/>
            <person name="Horsfall A."/>
            <person name="Kirkwood N."/>
            <person name="Harris S."/>
            <person name="Eisen J.A."/>
        </authorList>
    </citation>
    <scope>NUCLEOTIDE SEQUENCE [LARGE SCALE GENOMIC DNA]</scope>
    <source>
        <strain evidence="9">COT-108 OH2762</strain>
    </source>
</reference>
<evidence type="ECO:0000256" key="6">
    <source>
        <dbReference type="RuleBase" id="RU364052"/>
    </source>
</evidence>
<evidence type="ECO:0000256" key="3">
    <source>
        <dbReference type="ARBA" id="ARBA00022827"/>
    </source>
</evidence>
<evidence type="ECO:0000256" key="1">
    <source>
        <dbReference type="ARBA" id="ARBA00001974"/>
    </source>
</evidence>
<dbReference type="PANTHER" id="PTHR42923">
    <property type="entry name" value="PROTOPORPHYRINOGEN OXIDASE"/>
    <property type="match status" value="1"/>
</dbReference>
<evidence type="ECO:0000313" key="9">
    <source>
        <dbReference type="Proteomes" id="UP000030101"/>
    </source>
</evidence>
<dbReference type="SUPFAM" id="SSF51905">
    <property type="entry name" value="FAD/NAD(P)-binding domain"/>
    <property type="match status" value="1"/>
</dbReference>
<dbReference type="InterPro" id="IPR036188">
    <property type="entry name" value="FAD/NAD-bd_sf"/>
</dbReference>
<dbReference type="Gene3D" id="3.50.50.60">
    <property type="entry name" value="FAD/NAD(P)-binding domain"/>
    <property type="match status" value="1"/>
</dbReference>
<dbReference type="InterPro" id="IPR004572">
    <property type="entry name" value="Protoporphyrinogen_oxidase"/>
</dbReference>
<dbReference type="EMBL" id="JQZV01000013">
    <property type="protein sequence ID" value="KGN92056.1"/>
    <property type="molecule type" value="Genomic_DNA"/>
</dbReference>
<dbReference type="InterPro" id="IPR002937">
    <property type="entry name" value="Amino_oxidase"/>
</dbReference>
<comment type="cofactor">
    <cofactor evidence="1 6">
        <name>FAD</name>
        <dbReference type="ChEBI" id="CHEBI:57692"/>
    </cofactor>
</comment>
<sequence>MTSQYDVIIIGAGITGLSAGNSLVNAGVSFAILEKEERVGGQIETLSQNGFTFETGPNTGAIATPEVAELFEDLIGEVDLEVAHTGVANNRWIWKKDRFHPLPSGPVSGLLTPLFSFKDKLRILGEPFRPAGNNPDETLASLAERRLGKSFVQYAVEPFVGGVYAGDANTLIVRHAFPKLYRLDAEHGGFIRGSIKKMRTPKSEREKKATRAVFSALGGFQNLISALESKLNRNGEIQTGVDILNIAFDNTQKIWKVEIRERASGMEKTLRSKSILSTVPAYTLPSLMPWLSDPLKNALQNLVYAPVIEVSIGFDRFPGHINTKAFGGLIPPVENRKILGILFPSSTFTGRTPHPDSALFTIFMGGVRFGEQLLSQSNEEITETALGELYCMLGIPSSLKPSLLYVSKHPKAIPQYTLHMNNLLPLVKEAEENFPGLLLAGGLRDGIGLANRITQGRSIGNRLGAQYSKTKQTHE</sequence>
<keyword evidence="2 6" id="KW-0285">Flavoprotein</keyword>
<comment type="pathway">
    <text evidence="6">Porphyrin-containing compound metabolism; protoheme biosynthesis.</text>
</comment>
<name>A0ABR4XL08_9PORP</name>
<accession>A0ABR4XL08</accession>
<comment type="similarity">
    <text evidence="6">Belongs to the protoporphyrinogen/coproporphyrinogen oxidase family. Coproporphyrinogen III oxidase subfamily.</text>
</comment>
<dbReference type="Proteomes" id="UP000030101">
    <property type="component" value="Unassembled WGS sequence"/>
</dbReference>
<evidence type="ECO:0000256" key="4">
    <source>
        <dbReference type="ARBA" id="ARBA00023002"/>
    </source>
</evidence>
<dbReference type="NCBIfam" id="TIGR00562">
    <property type="entry name" value="proto_IX_ox"/>
    <property type="match status" value="1"/>
</dbReference>
<dbReference type="PANTHER" id="PTHR42923:SF3">
    <property type="entry name" value="PROTOPORPHYRINOGEN OXIDASE"/>
    <property type="match status" value="1"/>
</dbReference>
<comment type="caution">
    <text evidence="8">The sequence shown here is derived from an EMBL/GenBank/DDBJ whole genome shotgun (WGS) entry which is preliminary data.</text>
</comment>
<evidence type="ECO:0000259" key="7">
    <source>
        <dbReference type="Pfam" id="PF01593"/>
    </source>
</evidence>
<dbReference type="Gene3D" id="1.10.3110.10">
    <property type="entry name" value="protoporphyrinogen ix oxidase, domain 3"/>
    <property type="match status" value="1"/>
</dbReference>
<proteinExistence type="inferred from homology"/>
<comment type="subcellular location">
    <subcellularLocation>
        <location evidence="6">Cytoplasm</location>
    </subcellularLocation>
</comment>
<gene>
    <name evidence="8" type="ORF">HQ43_08410</name>
</gene>
<protein>
    <recommendedName>
        <fullName evidence="6">Coproporphyrinogen III oxidase</fullName>
        <ecNumber evidence="6">1.3.3.15</ecNumber>
    </recommendedName>
</protein>
<keyword evidence="6" id="KW-0963">Cytoplasm</keyword>